<dbReference type="PANTHER" id="PTHR30163">
    <property type="entry name" value="MEMBRANE-BOUND LYTIC MUREIN TRANSGLYCOSYLASE B"/>
    <property type="match status" value="1"/>
</dbReference>
<evidence type="ECO:0000313" key="4">
    <source>
        <dbReference type="EMBL" id="BCJ27702.1"/>
    </source>
</evidence>
<proteinExistence type="predicted"/>
<feature type="compositionally biased region" description="Low complexity" evidence="1">
    <location>
        <begin position="72"/>
        <end position="84"/>
    </location>
</feature>
<dbReference type="InterPro" id="IPR043426">
    <property type="entry name" value="MltB-like"/>
</dbReference>
<keyword evidence="2" id="KW-0472">Membrane</keyword>
<feature type="domain" description="Transglycosylase SLT" evidence="3">
    <location>
        <begin position="212"/>
        <end position="278"/>
    </location>
</feature>
<dbReference type="SUPFAM" id="SSF53955">
    <property type="entry name" value="Lysozyme-like"/>
    <property type="match status" value="1"/>
</dbReference>
<evidence type="ECO:0000256" key="2">
    <source>
        <dbReference type="SAM" id="Phobius"/>
    </source>
</evidence>
<gene>
    <name evidence="4" type="ORF">Asera_18100</name>
</gene>
<feature type="region of interest" description="Disordered" evidence="1">
    <location>
        <begin position="67"/>
        <end position="114"/>
    </location>
</feature>
<dbReference type="Pfam" id="PF13406">
    <property type="entry name" value="SLT_2"/>
    <property type="match status" value="1"/>
</dbReference>
<name>A0A810KZ44_9ACTN</name>
<organism evidence="4 5">
    <name type="scientific">Actinocatenispora sera</name>
    <dbReference type="NCBI Taxonomy" id="390989"/>
    <lineage>
        <taxon>Bacteria</taxon>
        <taxon>Bacillati</taxon>
        <taxon>Actinomycetota</taxon>
        <taxon>Actinomycetes</taxon>
        <taxon>Micromonosporales</taxon>
        <taxon>Micromonosporaceae</taxon>
        <taxon>Actinocatenispora</taxon>
    </lineage>
</organism>
<dbReference type="Gene3D" id="1.10.530.10">
    <property type="match status" value="1"/>
</dbReference>
<evidence type="ECO:0000259" key="3">
    <source>
        <dbReference type="Pfam" id="PF13406"/>
    </source>
</evidence>
<feature type="compositionally biased region" description="Low complexity" evidence="1">
    <location>
        <begin position="93"/>
        <end position="114"/>
    </location>
</feature>
<dbReference type="InterPro" id="IPR031304">
    <property type="entry name" value="SLT_2"/>
</dbReference>
<keyword evidence="2" id="KW-1133">Transmembrane helix</keyword>
<feature type="region of interest" description="Disordered" evidence="1">
    <location>
        <begin position="166"/>
        <end position="192"/>
    </location>
</feature>
<evidence type="ECO:0000256" key="1">
    <source>
        <dbReference type="SAM" id="MobiDB-lite"/>
    </source>
</evidence>
<dbReference type="AlphaFoldDB" id="A0A810KZ44"/>
<protein>
    <recommendedName>
        <fullName evidence="3">Transglycosylase SLT domain-containing protein</fullName>
    </recommendedName>
</protein>
<dbReference type="KEGG" id="aser:Asera_18100"/>
<dbReference type="InterPro" id="IPR023346">
    <property type="entry name" value="Lysozyme-like_dom_sf"/>
</dbReference>
<dbReference type="Proteomes" id="UP000680750">
    <property type="component" value="Chromosome"/>
</dbReference>
<dbReference type="GO" id="GO:0008933">
    <property type="term" value="F:peptidoglycan lytic transglycosylase activity"/>
    <property type="evidence" value="ECO:0007669"/>
    <property type="project" value="TreeGrafter"/>
</dbReference>
<dbReference type="GO" id="GO:0009253">
    <property type="term" value="P:peptidoglycan catabolic process"/>
    <property type="evidence" value="ECO:0007669"/>
    <property type="project" value="TreeGrafter"/>
</dbReference>
<dbReference type="EMBL" id="AP023354">
    <property type="protein sequence ID" value="BCJ27702.1"/>
    <property type="molecule type" value="Genomic_DNA"/>
</dbReference>
<accession>A0A810KZ44</accession>
<reference evidence="4" key="1">
    <citation type="submission" date="2020-08" db="EMBL/GenBank/DDBJ databases">
        <title>Whole genome shotgun sequence of Actinocatenispora sera NBRC 101916.</title>
        <authorList>
            <person name="Komaki H."/>
            <person name="Tamura T."/>
        </authorList>
    </citation>
    <scope>NUCLEOTIDE SEQUENCE</scope>
    <source>
        <strain evidence="4">NBRC 101916</strain>
    </source>
</reference>
<keyword evidence="2" id="KW-0812">Transmembrane</keyword>
<keyword evidence="5" id="KW-1185">Reference proteome</keyword>
<sequence length="298" mass="30451">MSVPEGPDILDVVVRLALPSLHILRWSGWRRPAVRLGLTGLAAVAVIGAVGTVGGYVVPTLTAHDGPAKKVAGPATSTSPAPAGGLPGGGPLGQPSDTPSPSSSAAPSSGPATVSSWAHNLTRLGISQVALQAYGYAQVVTAQATPGCHLSWTTLAGIGKIESNHGTHGSSQLTPDGKAVPPIYGPPLNGARGDKLIKDTDKGALDSDTVYDRAVGPMQFLPGTWTKWGTDADDDDVADPQDINDAALSAARYLCADGHDLSTGTGWWQAIHSYNNLDKYASDVYAAADAYGVASQQG</sequence>
<dbReference type="PANTHER" id="PTHR30163:SF8">
    <property type="entry name" value="LYTIC MUREIN TRANSGLYCOSYLASE"/>
    <property type="match status" value="1"/>
</dbReference>
<evidence type="ECO:0000313" key="5">
    <source>
        <dbReference type="Proteomes" id="UP000680750"/>
    </source>
</evidence>
<feature type="transmembrane region" description="Helical" evidence="2">
    <location>
        <begin position="33"/>
        <end position="58"/>
    </location>
</feature>